<evidence type="ECO:0000256" key="7">
    <source>
        <dbReference type="ARBA" id="ARBA00023239"/>
    </source>
</evidence>
<comment type="caution">
    <text evidence="8">Lacks conserved residue(s) required for the propagation of feature annotation.</text>
</comment>
<evidence type="ECO:0000256" key="1">
    <source>
        <dbReference type="ARBA" id="ARBA00022485"/>
    </source>
</evidence>
<feature type="binding site" evidence="8">
    <location>
        <position position="37"/>
    </location>
    <ligand>
        <name>substrate</name>
    </ligand>
</feature>
<feature type="binding site" evidence="8">
    <location>
        <begin position="47"/>
        <end position="49"/>
    </location>
    <ligand>
        <name>S-adenosyl-L-methionine</name>
        <dbReference type="ChEBI" id="CHEBI:59789"/>
    </ligand>
</feature>
<dbReference type="SUPFAM" id="SSF102114">
    <property type="entry name" value="Radical SAM enzymes"/>
    <property type="match status" value="1"/>
</dbReference>
<evidence type="ECO:0000259" key="9">
    <source>
        <dbReference type="PROSITE" id="PS51918"/>
    </source>
</evidence>
<comment type="pathway">
    <text evidence="8">Purine metabolism; 7-cyano-7-deazaguanine biosynthesis.</text>
</comment>
<dbReference type="HAMAP" id="MF_00917">
    <property type="entry name" value="QueE"/>
    <property type="match status" value="1"/>
</dbReference>
<dbReference type="GO" id="GO:0051539">
    <property type="term" value="F:4 iron, 4 sulfur cluster binding"/>
    <property type="evidence" value="ECO:0007669"/>
    <property type="project" value="UniProtKB-UniRule"/>
</dbReference>
<keyword evidence="11" id="KW-1185">Reference proteome</keyword>
<protein>
    <recommendedName>
        <fullName evidence="8">7-carboxy-7-deazaguanine synthase</fullName>
        <shortName evidence="8">CDG synthase</shortName>
        <ecNumber evidence="8">4.3.99.3</ecNumber>
    </recommendedName>
    <alternativeName>
        <fullName evidence="8">Queuosine biosynthesis protein QueE</fullName>
    </alternativeName>
</protein>
<dbReference type="PANTHER" id="PTHR42836">
    <property type="entry name" value="7-CARBOXY-7-DEAZAGUANINE SYNTHASE"/>
    <property type="match status" value="1"/>
</dbReference>
<comment type="cofactor">
    <cofactor evidence="8">
        <name>[4Fe-4S] cluster</name>
        <dbReference type="ChEBI" id="CHEBI:49883"/>
    </cofactor>
    <text evidence="8">Binds 1 [4Fe-4S] cluster. The cluster is coordinated with 3 cysteines and an exchangeable S-adenosyl-L-methionine.</text>
</comment>
<feature type="binding site" evidence="8">
    <location>
        <position position="90"/>
    </location>
    <ligand>
        <name>S-adenosyl-L-methionine</name>
        <dbReference type="ChEBI" id="CHEBI:59789"/>
    </ligand>
</feature>
<dbReference type="InterPro" id="IPR007197">
    <property type="entry name" value="rSAM"/>
</dbReference>
<evidence type="ECO:0000313" key="10">
    <source>
        <dbReference type="EMBL" id="MBB3097790.1"/>
    </source>
</evidence>
<feature type="binding site" evidence="8">
    <location>
        <position position="50"/>
    </location>
    <ligand>
        <name>Mg(2+)</name>
        <dbReference type="ChEBI" id="CHEBI:18420"/>
    </ligand>
</feature>
<comment type="caution">
    <text evidence="10">The sequence shown here is derived from an EMBL/GenBank/DDBJ whole genome shotgun (WGS) entry which is preliminary data.</text>
</comment>
<evidence type="ECO:0000256" key="4">
    <source>
        <dbReference type="ARBA" id="ARBA00022842"/>
    </source>
</evidence>
<dbReference type="CDD" id="cd01335">
    <property type="entry name" value="Radical_SAM"/>
    <property type="match status" value="1"/>
</dbReference>
<proteinExistence type="inferred from homology"/>
<sequence length="237" mass="25746">MTDLLPTSRSTLRVAELFGPTLQGEGPSAGQRALFVRLSGCNLDCGWCDTPYTWDWDRFNREEQATEMAVAEVASWVVSQGTDLVVITGGEPLVQQQRLGALAAQLAGAGRRVEVETNGTIAPDERLIAAVGTFNVSPKLSGSGVPVHRRLRPKALRAFRDCGKAVFKFVITGPADIQELVELQAELDLGRIWVMPEGTTESAVLTGMRNLAEPALANGWNLSPRLHVLLWGDERGR</sequence>
<dbReference type="PIRSF" id="PIRSF000370">
    <property type="entry name" value="QueE"/>
    <property type="match status" value="1"/>
</dbReference>
<comment type="subunit">
    <text evidence="8">Homodimer.</text>
</comment>
<evidence type="ECO:0000256" key="2">
    <source>
        <dbReference type="ARBA" id="ARBA00022691"/>
    </source>
</evidence>
<evidence type="ECO:0000256" key="3">
    <source>
        <dbReference type="ARBA" id="ARBA00022723"/>
    </source>
</evidence>
<keyword evidence="2 8" id="KW-0949">S-adenosyl-L-methionine</keyword>
<feature type="binding site" evidence="8">
    <location>
        <begin position="22"/>
        <end position="24"/>
    </location>
    <ligand>
        <name>substrate</name>
    </ligand>
</feature>
<dbReference type="PROSITE" id="PS51918">
    <property type="entry name" value="RADICAL_SAM"/>
    <property type="match status" value="1"/>
</dbReference>
<gene>
    <name evidence="8" type="primary">queE</name>
    <name evidence="10" type="ORF">FHR83_005474</name>
</gene>
<dbReference type="InterPro" id="IPR024924">
    <property type="entry name" value="7-CO-7-deazaguanine_synth-like"/>
</dbReference>
<comment type="cofactor">
    <cofactor evidence="8">
        <name>S-adenosyl-L-methionine</name>
        <dbReference type="ChEBI" id="CHEBI:59789"/>
    </cofactor>
    <text evidence="8">Binds 1 S-adenosyl-L-methionine per subunit.</text>
</comment>
<keyword evidence="3 8" id="KW-0479">Metal-binding</keyword>
<dbReference type="GO" id="GO:0016840">
    <property type="term" value="F:carbon-nitrogen lyase activity"/>
    <property type="evidence" value="ECO:0007669"/>
    <property type="project" value="UniProtKB-UniRule"/>
</dbReference>
<comment type="function">
    <text evidence="8">Catalyzes the complex heterocyclic radical-mediated conversion of 6-carboxy-5,6,7,8-tetrahydropterin (CPH4) to 7-carboxy-7-deazaguanine (CDG), a step common to the biosynthetic pathways of all 7-deazapurine-containing compounds.</text>
</comment>
<evidence type="ECO:0000256" key="8">
    <source>
        <dbReference type="HAMAP-Rule" id="MF_00917"/>
    </source>
</evidence>
<keyword evidence="5 8" id="KW-0408">Iron</keyword>
<dbReference type="PANTHER" id="PTHR42836:SF1">
    <property type="entry name" value="7-CARBOXY-7-DEAZAGUANINE SYNTHASE"/>
    <property type="match status" value="1"/>
</dbReference>
<reference evidence="10 11" key="1">
    <citation type="submission" date="2020-08" db="EMBL/GenBank/DDBJ databases">
        <title>Genomic Encyclopedia of Type Strains, Phase III (KMG-III): the genomes of soil and plant-associated and newly described type strains.</title>
        <authorList>
            <person name="Whitman W."/>
        </authorList>
    </citation>
    <scope>NUCLEOTIDE SEQUENCE [LARGE SCALE GENOMIC DNA]</scope>
    <source>
        <strain evidence="10 11">CECT 3287</strain>
    </source>
</reference>
<dbReference type="AlphaFoldDB" id="A0A7W5AKK4"/>
<comment type="similarity">
    <text evidence="8">Belongs to the radical SAM superfamily. 7-carboxy-7-deazaguanine synthase family.</text>
</comment>
<dbReference type="EC" id="4.3.99.3" evidence="8"/>
<dbReference type="InterPro" id="IPR013785">
    <property type="entry name" value="Aldolase_TIM"/>
</dbReference>
<dbReference type="GO" id="GO:0000287">
    <property type="term" value="F:magnesium ion binding"/>
    <property type="evidence" value="ECO:0007669"/>
    <property type="project" value="UniProtKB-UniRule"/>
</dbReference>
<keyword evidence="7 8" id="KW-0456">Lyase</keyword>
<feature type="binding site" evidence="8">
    <location>
        <position position="45"/>
    </location>
    <ligand>
        <name>[4Fe-4S] cluster</name>
        <dbReference type="ChEBI" id="CHEBI:49883"/>
        <note>4Fe-4S-S-AdoMet</note>
    </ligand>
</feature>
<feature type="binding site" evidence="8">
    <location>
        <position position="41"/>
    </location>
    <ligand>
        <name>[4Fe-4S] cluster</name>
        <dbReference type="ChEBI" id="CHEBI:49883"/>
        <note>4Fe-4S-S-AdoMet</note>
    </ligand>
</feature>
<dbReference type="UniPathway" id="UPA00391"/>
<dbReference type="EMBL" id="JACHXF010000012">
    <property type="protein sequence ID" value="MBB3097790.1"/>
    <property type="molecule type" value="Genomic_DNA"/>
</dbReference>
<dbReference type="GO" id="GO:0008616">
    <property type="term" value="P:tRNA queuosine(34) biosynthetic process"/>
    <property type="evidence" value="ECO:0007669"/>
    <property type="project" value="UniProtKB-UniRule"/>
</dbReference>
<keyword evidence="6 8" id="KW-0411">Iron-sulfur</keyword>
<keyword evidence="4 8" id="KW-0460">Magnesium</keyword>
<keyword evidence="8" id="KW-0671">Queuosine biosynthesis</keyword>
<comment type="catalytic activity">
    <reaction evidence="8">
        <text>6-carboxy-5,6,7,8-tetrahydropterin + H(+) = 7-carboxy-7-carbaguanine + NH4(+)</text>
        <dbReference type="Rhea" id="RHEA:27974"/>
        <dbReference type="ChEBI" id="CHEBI:15378"/>
        <dbReference type="ChEBI" id="CHEBI:28938"/>
        <dbReference type="ChEBI" id="CHEBI:61032"/>
        <dbReference type="ChEBI" id="CHEBI:61036"/>
        <dbReference type="EC" id="4.3.99.3"/>
    </reaction>
</comment>
<evidence type="ECO:0000313" key="11">
    <source>
        <dbReference type="Proteomes" id="UP000590749"/>
    </source>
</evidence>
<accession>A0A7W5AKK4</accession>
<dbReference type="InterPro" id="IPR058240">
    <property type="entry name" value="rSAM_sf"/>
</dbReference>
<dbReference type="GO" id="GO:1904047">
    <property type="term" value="F:S-adenosyl-L-methionine binding"/>
    <property type="evidence" value="ECO:0007669"/>
    <property type="project" value="UniProtKB-UniRule"/>
</dbReference>
<evidence type="ECO:0000256" key="6">
    <source>
        <dbReference type="ARBA" id="ARBA00023014"/>
    </source>
</evidence>
<dbReference type="Gene3D" id="3.20.20.70">
    <property type="entry name" value="Aldolase class I"/>
    <property type="match status" value="1"/>
</dbReference>
<feature type="binding site" evidence="8">
    <location>
        <position position="48"/>
    </location>
    <ligand>
        <name>[4Fe-4S] cluster</name>
        <dbReference type="ChEBI" id="CHEBI:49883"/>
        <note>4Fe-4S-S-AdoMet</note>
    </ligand>
</feature>
<evidence type="ECO:0000256" key="5">
    <source>
        <dbReference type="ARBA" id="ARBA00023004"/>
    </source>
</evidence>
<feature type="domain" description="Radical SAM core" evidence="9">
    <location>
        <begin position="28"/>
        <end position="233"/>
    </location>
</feature>
<dbReference type="SFLD" id="SFLDS00029">
    <property type="entry name" value="Radical_SAM"/>
    <property type="match status" value="1"/>
</dbReference>
<comment type="cofactor">
    <cofactor evidence="8">
        <name>Mg(2+)</name>
        <dbReference type="ChEBI" id="CHEBI:18420"/>
    </cofactor>
</comment>
<dbReference type="Proteomes" id="UP000590749">
    <property type="component" value="Unassembled WGS sequence"/>
</dbReference>
<feature type="binding site" evidence="8">
    <location>
        <position position="88"/>
    </location>
    <ligand>
        <name>substrate</name>
    </ligand>
</feature>
<organism evidence="10 11">
    <name type="scientific">Actinoplanes campanulatus</name>
    <dbReference type="NCBI Taxonomy" id="113559"/>
    <lineage>
        <taxon>Bacteria</taxon>
        <taxon>Bacillati</taxon>
        <taxon>Actinomycetota</taxon>
        <taxon>Actinomycetes</taxon>
        <taxon>Micromonosporales</taxon>
        <taxon>Micromonosporaceae</taxon>
        <taxon>Actinoplanes</taxon>
    </lineage>
</organism>
<name>A0A7W5AKK4_9ACTN</name>
<dbReference type="Pfam" id="PF04055">
    <property type="entry name" value="Radical_SAM"/>
    <property type="match status" value="1"/>
</dbReference>
<feature type="binding site" evidence="8">
    <location>
        <begin position="137"/>
        <end position="139"/>
    </location>
    <ligand>
        <name>S-adenosyl-L-methionine</name>
        <dbReference type="ChEBI" id="CHEBI:59789"/>
    </ligand>
</feature>
<dbReference type="RefSeq" id="WP_183223225.1">
    <property type="nucleotide sequence ID" value="NZ_BMPW01000019.1"/>
</dbReference>
<keyword evidence="1 8" id="KW-0004">4Fe-4S</keyword>